<dbReference type="PANTHER" id="PTHR47160">
    <property type="entry name" value="PUTATIVE-RELATED"/>
    <property type="match status" value="1"/>
</dbReference>
<dbReference type="InParanoid" id="G0NJD3"/>
<dbReference type="STRING" id="135651.G0NJD3"/>
<keyword evidence="3" id="KW-1185">Reference proteome</keyword>
<sequence>MPKRKLNPVYEHQGYLFRYASTLKDGSELLYCSFRKTSVCCLASAKRNNGLITVVRDHYGHDANMGLVKAKLARIDMKKNAKSTTLTPRELLFDAKSTFGAVPVDMAGSLDTLSRMIHRSREKDSDDIKNANLKTPVFTGDMRITNESTDFILFDEICPSSGGRVVAFASEAMVETLANSDLILTDGTFSCVRAPFSQLWIIHGRLGPNATVPLVYVLMCKRTKSDYEYVLEKLKALPQLTLWNPNHFIGDLESAQEKAIKDTFPAITCHFCLFHTIQSWRRKLEKLGLQKNIDFGFFSTISILTALFTGFDMYDFWSLLKNLPFVPTVDVEDTFEKLLELMPATRTTKQKAFIDYLRRYYIGPHPSLPYPPVTWNAVEVSLKHLPRTSNCVEASHRRLDKVVKMTNGRRSIYISDLVITLRNEATQFRFDVQGLNNDPHYMINHKRNIKDVLKDARVLKVLVNKPAPPCVPLKGLEYLKAMRVARKYT</sequence>
<dbReference type="Proteomes" id="UP000008068">
    <property type="component" value="Unassembled WGS sequence"/>
</dbReference>
<protein>
    <recommendedName>
        <fullName evidence="1">MULE transposase domain-containing protein</fullName>
    </recommendedName>
</protein>
<evidence type="ECO:0000313" key="3">
    <source>
        <dbReference type="Proteomes" id="UP000008068"/>
    </source>
</evidence>
<dbReference type="EMBL" id="GL379895">
    <property type="protein sequence ID" value="EGT32274.1"/>
    <property type="molecule type" value="Genomic_DNA"/>
</dbReference>
<dbReference type="InterPro" id="IPR018289">
    <property type="entry name" value="MULE_transposase_dom"/>
</dbReference>
<organism evidence="3">
    <name type="scientific">Caenorhabditis brenneri</name>
    <name type="common">Nematode worm</name>
    <dbReference type="NCBI Taxonomy" id="135651"/>
    <lineage>
        <taxon>Eukaryota</taxon>
        <taxon>Metazoa</taxon>
        <taxon>Ecdysozoa</taxon>
        <taxon>Nematoda</taxon>
        <taxon>Chromadorea</taxon>
        <taxon>Rhabditida</taxon>
        <taxon>Rhabditina</taxon>
        <taxon>Rhabditomorpha</taxon>
        <taxon>Rhabditoidea</taxon>
        <taxon>Rhabditidae</taxon>
        <taxon>Peloderinae</taxon>
        <taxon>Caenorhabditis</taxon>
    </lineage>
</organism>
<dbReference type="OMA" id="CKCRAKT"/>
<proteinExistence type="predicted"/>
<feature type="domain" description="MULE transposase" evidence="1">
    <location>
        <begin position="184"/>
        <end position="278"/>
    </location>
</feature>
<dbReference type="OrthoDB" id="5848850at2759"/>
<dbReference type="PANTHER" id="PTHR47160:SF8">
    <property type="entry name" value="MULE TRANSPOSASE DOMAIN-CONTAINING PROTEIN"/>
    <property type="match status" value="1"/>
</dbReference>
<evidence type="ECO:0000259" key="1">
    <source>
        <dbReference type="Pfam" id="PF10551"/>
    </source>
</evidence>
<gene>
    <name evidence="2" type="ORF">CAEBREN_01400</name>
</gene>
<dbReference type="AlphaFoldDB" id="G0NJD3"/>
<name>G0NJD3_CAEBE</name>
<dbReference type="Pfam" id="PF10551">
    <property type="entry name" value="MULE"/>
    <property type="match status" value="1"/>
</dbReference>
<dbReference type="HOGENOM" id="CLU_015060_3_0_1"/>
<evidence type="ECO:0000313" key="2">
    <source>
        <dbReference type="EMBL" id="EGT32274.1"/>
    </source>
</evidence>
<dbReference type="eggNOG" id="ENOG502S0E9">
    <property type="taxonomic scope" value="Eukaryota"/>
</dbReference>
<reference evidence="3" key="1">
    <citation type="submission" date="2011-07" db="EMBL/GenBank/DDBJ databases">
        <authorList>
            <consortium name="Caenorhabditis brenneri Sequencing and Analysis Consortium"/>
            <person name="Wilson R.K."/>
        </authorList>
    </citation>
    <scope>NUCLEOTIDE SEQUENCE [LARGE SCALE GENOMIC DNA]</scope>
    <source>
        <strain evidence="3">PB2801</strain>
    </source>
</reference>
<accession>G0NJD3</accession>